<accession>A0ABY0HCV7</accession>
<evidence type="ECO:0000313" key="2">
    <source>
        <dbReference type="Proteomes" id="UP000294003"/>
    </source>
</evidence>
<comment type="caution">
    <text evidence="1">The sequence shown here is derived from an EMBL/GenBank/DDBJ whole genome shotgun (WGS) entry which is preliminary data.</text>
</comment>
<dbReference type="Proteomes" id="UP000294003">
    <property type="component" value="Unassembled WGS sequence"/>
</dbReference>
<name>A0ABY0HCV7_9PEZI</name>
<organism evidence="1 2">
    <name type="scientific">Monosporascus cannonballus</name>
    <dbReference type="NCBI Taxonomy" id="155416"/>
    <lineage>
        <taxon>Eukaryota</taxon>
        <taxon>Fungi</taxon>
        <taxon>Dikarya</taxon>
        <taxon>Ascomycota</taxon>
        <taxon>Pezizomycotina</taxon>
        <taxon>Sordariomycetes</taxon>
        <taxon>Xylariomycetidae</taxon>
        <taxon>Xylariales</taxon>
        <taxon>Xylariales incertae sedis</taxon>
        <taxon>Monosporascus</taxon>
    </lineage>
</organism>
<evidence type="ECO:0000313" key="1">
    <source>
        <dbReference type="EMBL" id="RYO90471.1"/>
    </source>
</evidence>
<sequence length="170" mass="19195">MICANTFEVYLVQRSPGIPFVYAKEQMKSILTPSSGVARLLSGIQVRQTGFKLGKVIEKARTISLYKTQQRPFRSGFLPDASAPEPFQSLLPALYRTNKGDLKPSSPGDLTYLEEELGVGRLHKLTDWLWIAGRPMPPRPLHHQLLLGREIVIAERMDLHLVWSSGRIFL</sequence>
<dbReference type="EMBL" id="QJNS01000056">
    <property type="protein sequence ID" value="RYO90471.1"/>
    <property type="molecule type" value="Genomic_DNA"/>
</dbReference>
<protein>
    <submittedName>
        <fullName evidence="1">Uncharacterized protein</fullName>
    </submittedName>
</protein>
<dbReference type="InterPro" id="IPR046536">
    <property type="entry name" value="DUF6601"/>
</dbReference>
<proteinExistence type="predicted"/>
<keyword evidence="2" id="KW-1185">Reference proteome</keyword>
<gene>
    <name evidence="1" type="ORF">DL762_002675</name>
</gene>
<dbReference type="Pfam" id="PF20246">
    <property type="entry name" value="DUF6601"/>
    <property type="match status" value="1"/>
</dbReference>
<reference evidence="1 2" key="1">
    <citation type="submission" date="2018-06" db="EMBL/GenBank/DDBJ databases">
        <title>Complete Genomes of Monosporascus.</title>
        <authorList>
            <person name="Robinson A.J."/>
            <person name="Natvig D.O."/>
        </authorList>
    </citation>
    <scope>NUCLEOTIDE SEQUENCE [LARGE SCALE GENOMIC DNA]</scope>
    <source>
        <strain evidence="1 2">CBS 609.92</strain>
    </source>
</reference>